<name>A0A2S0HSN8_9FLAO</name>
<dbReference type="KEGG" id="aue:C5O00_00140"/>
<accession>A0A2S0HSN8</accession>
<evidence type="ECO:0000259" key="2">
    <source>
        <dbReference type="Pfam" id="PF13239"/>
    </source>
</evidence>
<protein>
    <recommendedName>
        <fullName evidence="2">2TM domain-containing protein</fullName>
    </recommendedName>
</protein>
<reference evidence="3 4" key="1">
    <citation type="submission" date="2018-02" db="EMBL/GenBank/DDBJ databases">
        <title>Genomic analysis of the strain RR4-38 isolated from a seawater recirculating aquaculture system.</title>
        <authorList>
            <person name="Kim Y.-S."/>
            <person name="Jang Y.H."/>
            <person name="Kim K.-H."/>
        </authorList>
    </citation>
    <scope>NUCLEOTIDE SEQUENCE [LARGE SCALE GENOMIC DNA]</scope>
    <source>
        <strain evidence="3 4">RR4-38</strain>
    </source>
</reference>
<sequence>MKTSENDTEKYKRAKKKVAEIKGFYTHLTIYILVNTFILLTASGLLSGNVLSLEMPEWPHFISPVAWGVGLLFHGLYVFQFKSGFIKKWEERKIREYMEKDMEELRKFDKEQD</sequence>
<dbReference type="OrthoDB" id="8965954at2"/>
<keyword evidence="1" id="KW-0812">Transmembrane</keyword>
<keyword evidence="1" id="KW-0472">Membrane</keyword>
<feature type="domain" description="2TM" evidence="2">
    <location>
        <begin position="12"/>
        <end position="99"/>
    </location>
</feature>
<feature type="transmembrane region" description="Helical" evidence="1">
    <location>
        <begin position="58"/>
        <end position="79"/>
    </location>
</feature>
<dbReference type="InterPro" id="IPR025698">
    <property type="entry name" value="2TM_dom"/>
</dbReference>
<dbReference type="AlphaFoldDB" id="A0A2S0HSN8"/>
<dbReference type="RefSeq" id="WP_105213844.1">
    <property type="nucleotide sequence ID" value="NZ_CP027062.1"/>
</dbReference>
<evidence type="ECO:0000313" key="3">
    <source>
        <dbReference type="EMBL" id="AVI49655.1"/>
    </source>
</evidence>
<dbReference type="Proteomes" id="UP000238442">
    <property type="component" value="Chromosome"/>
</dbReference>
<evidence type="ECO:0000313" key="4">
    <source>
        <dbReference type="Proteomes" id="UP000238442"/>
    </source>
</evidence>
<gene>
    <name evidence="3" type="ORF">C5O00_00140</name>
</gene>
<organism evidence="3 4">
    <name type="scientific">Pukyongia salina</name>
    <dbReference type="NCBI Taxonomy" id="2094025"/>
    <lineage>
        <taxon>Bacteria</taxon>
        <taxon>Pseudomonadati</taxon>
        <taxon>Bacteroidota</taxon>
        <taxon>Flavobacteriia</taxon>
        <taxon>Flavobacteriales</taxon>
        <taxon>Flavobacteriaceae</taxon>
        <taxon>Pukyongia</taxon>
    </lineage>
</organism>
<evidence type="ECO:0000256" key="1">
    <source>
        <dbReference type="SAM" id="Phobius"/>
    </source>
</evidence>
<proteinExistence type="predicted"/>
<feature type="transmembrane region" description="Helical" evidence="1">
    <location>
        <begin position="21"/>
        <end position="46"/>
    </location>
</feature>
<dbReference type="Pfam" id="PF13239">
    <property type="entry name" value="2TM"/>
    <property type="match status" value="1"/>
</dbReference>
<dbReference type="EMBL" id="CP027062">
    <property type="protein sequence ID" value="AVI49655.1"/>
    <property type="molecule type" value="Genomic_DNA"/>
</dbReference>
<keyword evidence="4" id="KW-1185">Reference proteome</keyword>
<keyword evidence="1" id="KW-1133">Transmembrane helix</keyword>